<accession>A0A0E9WLI9</accession>
<reference evidence="1" key="2">
    <citation type="journal article" date="2015" name="Fish Shellfish Immunol.">
        <title>Early steps in the European eel (Anguilla anguilla)-Vibrio vulnificus interaction in the gills: Role of the RtxA13 toxin.</title>
        <authorList>
            <person name="Callol A."/>
            <person name="Pajuelo D."/>
            <person name="Ebbesson L."/>
            <person name="Teles M."/>
            <person name="MacKenzie S."/>
            <person name="Amaro C."/>
        </authorList>
    </citation>
    <scope>NUCLEOTIDE SEQUENCE</scope>
</reference>
<name>A0A0E9WLI9_ANGAN</name>
<dbReference type="EMBL" id="GBXM01017333">
    <property type="protein sequence ID" value="JAH91244.1"/>
    <property type="molecule type" value="Transcribed_RNA"/>
</dbReference>
<protein>
    <submittedName>
        <fullName evidence="1">Uncharacterized protein</fullName>
    </submittedName>
</protein>
<reference evidence="1" key="1">
    <citation type="submission" date="2014-11" db="EMBL/GenBank/DDBJ databases">
        <authorList>
            <person name="Amaro Gonzalez C."/>
        </authorList>
    </citation>
    <scope>NUCLEOTIDE SEQUENCE</scope>
</reference>
<sequence length="79" mass="9308">MIAKIHRCATSLYAVYHIHHLGKYVHQRDRPLGRQYLSFFFWTLFKFSIASHTRFVKLVSAALKKRMEVSLIRTSSVIV</sequence>
<organism evidence="1">
    <name type="scientific">Anguilla anguilla</name>
    <name type="common">European freshwater eel</name>
    <name type="synonym">Muraena anguilla</name>
    <dbReference type="NCBI Taxonomy" id="7936"/>
    <lineage>
        <taxon>Eukaryota</taxon>
        <taxon>Metazoa</taxon>
        <taxon>Chordata</taxon>
        <taxon>Craniata</taxon>
        <taxon>Vertebrata</taxon>
        <taxon>Euteleostomi</taxon>
        <taxon>Actinopterygii</taxon>
        <taxon>Neopterygii</taxon>
        <taxon>Teleostei</taxon>
        <taxon>Anguilliformes</taxon>
        <taxon>Anguillidae</taxon>
        <taxon>Anguilla</taxon>
    </lineage>
</organism>
<evidence type="ECO:0000313" key="1">
    <source>
        <dbReference type="EMBL" id="JAH91244.1"/>
    </source>
</evidence>
<proteinExistence type="predicted"/>
<dbReference type="AlphaFoldDB" id="A0A0E9WLI9"/>